<feature type="transmembrane region" description="Helical" evidence="1">
    <location>
        <begin position="79"/>
        <end position="98"/>
    </location>
</feature>
<dbReference type="InterPro" id="IPR009732">
    <property type="entry name" value="DUF1304"/>
</dbReference>
<organism evidence="2 3">
    <name type="scientific">Parasulfitobacter algicola</name>
    <dbReference type="NCBI Taxonomy" id="2614809"/>
    <lineage>
        <taxon>Bacteria</taxon>
        <taxon>Pseudomonadati</taxon>
        <taxon>Pseudomonadota</taxon>
        <taxon>Alphaproteobacteria</taxon>
        <taxon>Rhodobacterales</taxon>
        <taxon>Roseobacteraceae</taxon>
        <taxon>Parasulfitobacter</taxon>
    </lineage>
</organism>
<evidence type="ECO:0000256" key="1">
    <source>
        <dbReference type="SAM" id="Phobius"/>
    </source>
</evidence>
<keyword evidence="1" id="KW-1133">Transmembrane helix</keyword>
<dbReference type="PANTHER" id="PTHR38446:SF1">
    <property type="entry name" value="BLL0914 PROTEIN"/>
    <property type="match status" value="1"/>
</dbReference>
<dbReference type="EMBL" id="JABUFE010000011">
    <property type="protein sequence ID" value="NSX56220.1"/>
    <property type="molecule type" value="Genomic_DNA"/>
</dbReference>
<gene>
    <name evidence="2" type="ORF">HRQ87_15605</name>
</gene>
<reference evidence="2 3" key="1">
    <citation type="submission" date="2020-06" db="EMBL/GenBank/DDBJ databases">
        <title>Sulfitobacter algicola sp. nov., isolated from green algae.</title>
        <authorList>
            <person name="Wang C."/>
        </authorList>
    </citation>
    <scope>NUCLEOTIDE SEQUENCE [LARGE SCALE GENOMIC DNA]</scope>
    <source>
        <strain evidence="2 3">1151</strain>
    </source>
</reference>
<feature type="transmembrane region" description="Helical" evidence="1">
    <location>
        <begin position="104"/>
        <end position="121"/>
    </location>
</feature>
<keyword evidence="1" id="KW-0812">Transmembrane</keyword>
<dbReference type="PANTHER" id="PTHR38446">
    <property type="entry name" value="BLL0914 PROTEIN"/>
    <property type="match status" value="1"/>
</dbReference>
<keyword evidence="3" id="KW-1185">Reference proteome</keyword>
<accession>A0ABX2IUJ1</accession>
<keyword evidence="1" id="KW-0472">Membrane</keyword>
<comment type="caution">
    <text evidence="2">The sequence shown here is derived from an EMBL/GenBank/DDBJ whole genome shotgun (WGS) entry which is preliminary data.</text>
</comment>
<name>A0ABX2IUJ1_9RHOB</name>
<evidence type="ECO:0000313" key="2">
    <source>
        <dbReference type="EMBL" id="NSX56220.1"/>
    </source>
</evidence>
<protein>
    <submittedName>
        <fullName evidence="2">DUF1304 domain-containing protein</fullName>
    </submittedName>
</protein>
<feature type="transmembrane region" description="Helical" evidence="1">
    <location>
        <begin position="50"/>
        <end position="70"/>
    </location>
</feature>
<dbReference type="Proteomes" id="UP000777935">
    <property type="component" value="Unassembled WGS sequence"/>
</dbReference>
<sequence length="130" mass="14431">MRIAALIVIGLVAVVHAYIAWFEIFAWETRGPKVFTSFPDDLFPQTVTMAANQGVYNAFLSAGLFWALLIKDRKWQRNIAVCFLLFVVVAGIFCGATVTIRAVYIQAIPAVLGLVLLYFSSRISAENQVD</sequence>
<evidence type="ECO:0000313" key="3">
    <source>
        <dbReference type="Proteomes" id="UP000777935"/>
    </source>
</evidence>
<dbReference type="Pfam" id="PF06993">
    <property type="entry name" value="DUF1304"/>
    <property type="match status" value="1"/>
</dbReference>
<proteinExistence type="predicted"/>